<sequence>MISSGRGFLSQVEQLISMGASIHCKSSNGWMAVDWARHFGQTEVIDLLESYSASFGFGNLDESSLVQKSASELSAEDRELLTACHHSFDDEKVDLDLIMHLLHSICHSSD</sequence>
<name>A0A3L8Q6R7_CHLGU</name>
<dbReference type="InterPro" id="IPR036770">
    <property type="entry name" value="Ankyrin_rpt-contain_sf"/>
</dbReference>
<accession>A0A3L8Q6R7</accession>
<evidence type="ECO:0000313" key="1">
    <source>
        <dbReference type="EMBL" id="RLV62741.1"/>
    </source>
</evidence>
<dbReference type="AlphaFoldDB" id="A0A3L8Q6R7"/>
<protein>
    <submittedName>
        <fullName evidence="2">Uncharacterized protein</fullName>
    </submittedName>
</protein>
<dbReference type="Proteomes" id="UP000276834">
    <property type="component" value="Unassembled WGS sequence"/>
</dbReference>
<gene>
    <name evidence="2" type="ORF">DV515_00018990</name>
    <name evidence="1" type="ORF">DV515_00018991</name>
</gene>
<dbReference type="SUPFAM" id="SSF48403">
    <property type="entry name" value="Ankyrin repeat"/>
    <property type="match status" value="1"/>
</dbReference>
<proteinExistence type="predicted"/>
<feature type="non-terminal residue" evidence="2">
    <location>
        <position position="110"/>
    </location>
</feature>
<evidence type="ECO:0000313" key="3">
    <source>
        <dbReference type="Proteomes" id="UP000276834"/>
    </source>
</evidence>
<reference evidence="2" key="2">
    <citation type="submission" date="2018-08" db="EMBL/GenBank/DDBJ databases">
        <authorList>
            <person name="Sabatino S.J."/>
        </authorList>
    </citation>
    <scope>NUCLEOTIDE SEQUENCE</scope>
    <source>
        <strain evidence="2">Red01</strain>
        <tissue evidence="2">Muscle</tissue>
    </source>
</reference>
<comment type="caution">
    <text evidence="2">The sequence shown here is derived from an EMBL/GenBank/DDBJ whole genome shotgun (WGS) entry which is preliminary data.</text>
</comment>
<evidence type="ECO:0000313" key="2">
    <source>
        <dbReference type="EMBL" id="RLV62742.1"/>
    </source>
</evidence>
<organism evidence="2 3">
    <name type="scientific">Chloebia gouldiae</name>
    <name type="common">Gouldian finch</name>
    <name type="synonym">Erythrura gouldiae</name>
    <dbReference type="NCBI Taxonomy" id="44316"/>
    <lineage>
        <taxon>Eukaryota</taxon>
        <taxon>Metazoa</taxon>
        <taxon>Chordata</taxon>
        <taxon>Craniata</taxon>
        <taxon>Vertebrata</taxon>
        <taxon>Euteleostomi</taxon>
        <taxon>Archelosauria</taxon>
        <taxon>Archosauria</taxon>
        <taxon>Dinosauria</taxon>
        <taxon>Saurischia</taxon>
        <taxon>Theropoda</taxon>
        <taxon>Coelurosauria</taxon>
        <taxon>Aves</taxon>
        <taxon>Neognathae</taxon>
        <taxon>Neoaves</taxon>
        <taxon>Telluraves</taxon>
        <taxon>Australaves</taxon>
        <taxon>Passeriformes</taxon>
        <taxon>Passeroidea</taxon>
        <taxon>Passeridae</taxon>
        <taxon>Chloebia</taxon>
    </lineage>
</organism>
<keyword evidence="3" id="KW-1185">Reference proteome</keyword>
<dbReference type="EMBL" id="QUSF01005495">
    <property type="protein sequence ID" value="RLV62741.1"/>
    <property type="molecule type" value="Genomic_DNA"/>
</dbReference>
<dbReference type="OrthoDB" id="6103986at2759"/>
<dbReference type="Gene3D" id="1.25.40.20">
    <property type="entry name" value="Ankyrin repeat-containing domain"/>
    <property type="match status" value="1"/>
</dbReference>
<dbReference type="EMBL" id="QUSF01005493">
    <property type="protein sequence ID" value="RLV62742.1"/>
    <property type="molecule type" value="Genomic_DNA"/>
</dbReference>
<reference evidence="2 3" key="1">
    <citation type="journal article" date="2018" name="Proc. R. Soc. B">
        <title>A non-coding region near Follistatin controls head colour polymorphism in the Gouldian finch.</title>
        <authorList>
            <person name="Toomey M.B."/>
            <person name="Marques C.I."/>
            <person name="Andrade P."/>
            <person name="Araujo P.M."/>
            <person name="Sabatino S."/>
            <person name="Gazda M.A."/>
            <person name="Afonso S."/>
            <person name="Lopes R.J."/>
            <person name="Corbo J.C."/>
            <person name="Carneiro M."/>
        </authorList>
    </citation>
    <scope>NUCLEOTIDE SEQUENCE [LARGE SCALE GENOMIC DNA]</scope>
    <source>
        <strain evidence="2">Red01</strain>
        <tissue evidence="2">Muscle</tissue>
    </source>
</reference>